<dbReference type="STRING" id="1123265.GCA_000686625_00729"/>
<dbReference type="Proteomes" id="UP000308196">
    <property type="component" value="Chromosome"/>
</dbReference>
<accession>A0A4U9UYA2</accession>
<name>A0A4U9UYA2_9SPHI</name>
<evidence type="ECO:0000313" key="1">
    <source>
        <dbReference type="EMBL" id="VTR37369.1"/>
    </source>
</evidence>
<sequence length="52" mass="5928">MTVIILYFSNLGDYGIQITIILVTIAFAEPDRDVYALKTRIAIDQNIIIEKQ</sequence>
<reference evidence="1 2" key="1">
    <citation type="submission" date="2019-05" db="EMBL/GenBank/DDBJ databases">
        <authorList>
            <consortium name="Pathogen Informatics"/>
        </authorList>
    </citation>
    <scope>NUCLEOTIDE SEQUENCE [LARGE SCALE GENOMIC DNA]</scope>
    <source>
        <strain evidence="1 2">NCTC11429</strain>
    </source>
</reference>
<evidence type="ECO:0000313" key="2">
    <source>
        <dbReference type="Proteomes" id="UP000308196"/>
    </source>
</evidence>
<organism evidence="1 2">
    <name type="scientific">Sphingobacterium thalpophilum</name>
    <dbReference type="NCBI Taxonomy" id="259"/>
    <lineage>
        <taxon>Bacteria</taxon>
        <taxon>Pseudomonadati</taxon>
        <taxon>Bacteroidota</taxon>
        <taxon>Sphingobacteriia</taxon>
        <taxon>Sphingobacteriales</taxon>
        <taxon>Sphingobacteriaceae</taxon>
        <taxon>Sphingobacterium</taxon>
    </lineage>
</organism>
<dbReference type="AlphaFoldDB" id="A0A4U9UYA2"/>
<gene>
    <name evidence="1" type="ORF">NCTC11429_01860</name>
</gene>
<protein>
    <submittedName>
        <fullName evidence="1">Uncharacterized protein</fullName>
    </submittedName>
</protein>
<proteinExistence type="predicted"/>
<dbReference type="KEGG" id="stha:NCTC11429_01860"/>
<dbReference type="EMBL" id="LR590484">
    <property type="protein sequence ID" value="VTR37369.1"/>
    <property type="molecule type" value="Genomic_DNA"/>
</dbReference>